<proteinExistence type="predicted"/>
<protein>
    <submittedName>
        <fullName evidence="1">Uncharacterized protein</fullName>
    </submittedName>
</protein>
<dbReference type="EMBL" id="GBRH01224593">
    <property type="protein sequence ID" value="JAD73302.1"/>
    <property type="molecule type" value="Transcribed_RNA"/>
</dbReference>
<reference evidence="1" key="1">
    <citation type="submission" date="2014-09" db="EMBL/GenBank/DDBJ databases">
        <authorList>
            <person name="Magalhaes I.L.F."/>
            <person name="Oliveira U."/>
            <person name="Santos F.R."/>
            <person name="Vidigal T.H.D.A."/>
            <person name="Brescovit A.D."/>
            <person name="Santos A.J."/>
        </authorList>
    </citation>
    <scope>NUCLEOTIDE SEQUENCE</scope>
    <source>
        <tissue evidence="1">Shoot tissue taken approximately 20 cm above the soil surface</tissue>
    </source>
</reference>
<evidence type="ECO:0000313" key="1">
    <source>
        <dbReference type="EMBL" id="JAD73302.1"/>
    </source>
</evidence>
<sequence>MSARKKSPLSIHITSTPPKRIQDLVDTFNKQPLLKA</sequence>
<reference evidence="1" key="2">
    <citation type="journal article" date="2015" name="Data Brief">
        <title>Shoot transcriptome of the giant reed, Arundo donax.</title>
        <authorList>
            <person name="Barrero R.A."/>
            <person name="Guerrero F.D."/>
            <person name="Moolhuijzen P."/>
            <person name="Goolsby J.A."/>
            <person name="Tidwell J."/>
            <person name="Bellgard S.E."/>
            <person name="Bellgard M.I."/>
        </authorList>
    </citation>
    <scope>NUCLEOTIDE SEQUENCE</scope>
    <source>
        <tissue evidence="1">Shoot tissue taken approximately 20 cm above the soil surface</tissue>
    </source>
</reference>
<name>A0A0A9CP64_ARUDO</name>
<organism evidence="1">
    <name type="scientific">Arundo donax</name>
    <name type="common">Giant reed</name>
    <name type="synonym">Donax arundinaceus</name>
    <dbReference type="NCBI Taxonomy" id="35708"/>
    <lineage>
        <taxon>Eukaryota</taxon>
        <taxon>Viridiplantae</taxon>
        <taxon>Streptophyta</taxon>
        <taxon>Embryophyta</taxon>
        <taxon>Tracheophyta</taxon>
        <taxon>Spermatophyta</taxon>
        <taxon>Magnoliopsida</taxon>
        <taxon>Liliopsida</taxon>
        <taxon>Poales</taxon>
        <taxon>Poaceae</taxon>
        <taxon>PACMAD clade</taxon>
        <taxon>Arundinoideae</taxon>
        <taxon>Arundineae</taxon>
        <taxon>Arundo</taxon>
    </lineage>
</organism>
<accession>A0A0A9CP64</accession>
<dbReference type="AlphaFoldDB" id="A0A0A9CP64"/>